<dbReference type="Pfam" id="PF20213">
    <property type="entry name" value="DUF6573"/>
    <property type="match status" value="1"/>
</dbReference>
<dbReference type="Proteomes" id="UP000592294">
    <property type="component" value="Unassembled WGS sequence"/>
</dbReference>
<dbReference type="RefSeq" id="WP_176976510.1">
    <property type="nucleotide sequence ID" value="NZ_JABZEO010000006.1"/>
</dbReference>
<comment type="caution">
    <text evidence="1">The sequence shown here is derived from an EMBL/GenBank/DDBJ whole genome shotgun (WGS) entry which is preliminary data.</text>
</comment>
<gene>
    <name evidence="1" type="ORF">HW932_10855</name>
</gene>
<dbReference type="InterPro" id="IPR046480">
    <property type="entry name" value="DUF6573"/>
</dbReference>
<name>A0A850RFP0_9GAMM</name>
<organism evidence="1 2">
    <name type="scientific">Allochromatium humboldtianum</name>
    <dbReference type="NCBI Taxonomy" id="504901"/>
    <lineage>
        <taxon>Bacteria</taxon>
        <taxon>Pseudomonadati</taxon>
        <taxon>Pseudomonadota</taxon>
        <taxon>Gammaproteobacteria</taxon>
        <taxon>Chromatiales</taxon>
        <taxon>Chromatiaceae</taxon>
        <taxon>Allochromatium</taxon>
    </lineage>
</organism>
<sequence length="130" mass="14162">MSLSPLFREAELVHAYSRAQAIADGVLMDVSIMAREAGFKVPVAVTAAVWSDCVAWPRHDPSQDEQGRLWDVLMMARLEAGRHGNLQVVPFKVLRIPRGGTTPQLTQLTLHIGPGDVGEPVVTILQPGED</sequence>
<dbReference type="AlphaFoldDB" id="A0A850RFP0"/>
<keyword evidence="2" id="KW-1185">Reference proteome</keyword>
<protein>
    <submittedName>
        <fullName evidence="1">Uncharacterized protein</fullName>
    </submittedName>
</protein>
<evidence type="ECO:0000313" key="2">
    <source>
        <dbReference type="Proteomes" id="UP000592294"/>
    </source>
</evidence>
<proteinExistence type="predicted"/>
<evidence type="ECO:0000313" key="1">
    <source>
        <dbReference type="EMBL" id="NVZ09760.1"/>
    </source>
</evidence>
<accession>A0A850RFP0</accession>
<dbReference type="EMBL" id="JABZEO010000006">
    <property type="protein sequence ID" value="NVZ09760.1"/>
    <property type="molecule type" value="Genomic_DNA"/>
</dbReference>
<reference evidence="1 2" key="1">
    <citation type="submission" date="2020-06" db="EMBL/GenBank/DDBJ databases">
        <title>Whole-genome sequence of Allochromatium humboldtianum DSM 21881, type strain.</title>
        <authorList>
            <person name="Kyndt J.A."/>
            <person name="Meyer T.E."/>
        </authorList>
    </citation>
    <scope>NUCLEOTIDE SEQUENCE [LARGE SCALE GENOMIC DNA]</scope>
    <source>
        <strain evidence="1 2">DSM 21881</strain>
    </source>
</reference>